<dbReference type="AlphaFoldDB" id="A0AAV4PUJ5"/>
<proteinExistence type="predicted"/>
<evidence type="ECO:0000313" key="3">
    <source>
        <dbReference type="Proteomes" id="UP001054945"/>
    </source>
</evidence>
<reference evidence="2 3" key="1">
    <citation type="submission" date="2021-06" db="EMBL/GenBank/DDBJ databases">
        <title>Caerostris extrusa draft genome.</title>
        <authorList>
            <person name="Kono N."/>
            <person name="Arakawa K."/>
        </authorList>
    </citation>
    <scope>NUCLEOTIDE SEQUENCE [LARGE SCALE GENOMIC DNA]</scope>
</reference>
<evidence type="ECO:0000313" key="2">
    <source>
        <dbReference type="EMBL" id="GIY00724.1"/>
    </source>
</evidence>
<sequence length="121" mass="13667">MPLESSACSPVSPKLFPTMPIHRSRRPGRVEPVASSMPATSTPPPPRATAPCSLRHERQPVHEHDHGSSQFRRPLHWHGQLFRAHQPRAVDHRPPALWFLRRQRNVANGLQLRAASSSNFL</sequence>
<evidence type="ECO:0000256" key="1">
    <source>
        <dbReference type="SAM" id="MobiDB-lite"/>
    </source>
</evidence>
<comment type="caution">
    <text evidence="2">The sequence shown here is derived from an EMBL/GenBank/DDBJ whole genome shotgun (WGS) entry which is preliminary data.</text>
</comment>
<gene>
    <name evidence="2" type="ORF">CEXT_308551</name>
</gene>
<dbReference type="Proteomes" id="UP001054945">
    <property type="component" value="Unassembled WGS sequence"/>
</dbReference>
<name>A0AAV4PUJ5_CAEEX</name>
<keyword evidence="3" id="KW-1185">Reference proteome</keyword>
<protein>
    <submittedName>
        <fullName evidence="2">Uncharacterized protein</fullName>
    </submittedName>
</protein>
<feature type="region of interest" description="Disordered" evidence="1">
    <location>
        <begin position="1"/>
        <end position="52"/>
    </location>
</feature>
<accession>A0AAV4PUJ5</accession>
<dbReference type="EMBL" id="BPLR01005217">
    <property type="protein sequence ID" value="GIY00724.1"/>
    <property type="molecule type" value="Genomic_DNA"/>
</dbReference>
<organism evidence="2 3">
    <name type="scientific">Caerostris extrusa</name>
    <name type="common">Bark spider</name>
    <name type="synonym">Caerostris bankana</name>
    <dbReference type="NCBI Taxonomy" id="172846"/>
    <lineage>
        <taxon>Eukaryota</taxon>
        <taxon>Metazoa</taxon>
        <taxon>Ecdysozoa</taxon>
        <taxon>Arthropoda</taxon>
        <taxon>Chelicerata</taxon>
        <taxon>Arachnida</taxon>
        <taxon>Araneae</taxon>
        <taxon>Araneomorphae</taxon>
        <taxon>Entelegynae</taxon>
        <taxon>Araneoidea</taxon>
        <taxon>Araneidae</taxon>
        <taxon>Caerostris</taxon>
    </lineage>
</organism>